<keyword evidence="5" id="KW-1185">Reference proteome</keyword>
<evidence type="ECO:0000256" key="1">
    <source>
        <dbReference type="SAM" id="MobiDB-lite"/>
    </source>
</evidence>
<evidence type="ECO:0000256" key="2">
    <source>
        <dbReference type="SAM" id="Phobius"/>
    </source>
</evidence>
<feature type="region of interest" description="Disordered" evidence="1">
    <location>
        <begin position="132"/>
        <end position="154"/>
    </location>
</feature>
<dbReference type="EMBL" id="JACGCM010002330">
    <property type="protein sequence ID" value="KAF6141203.1"/>
    <property type="molecule type" value="Genomic_DNA"/>
</dbReference>
<evidence type="ECO:0000313" key="5">
    <source>
        <dbReference type="Proteomes" id="UP000541444"/>
    </source>
</evidence>
<evidence type="ECO:0000313" key="4">
    <source>
        <dbReference type="EMBL" id="KAF6141203.1"/>
    </source>
</evidence>
<dbReference type="InterPro" id="IPR009057">
    <property type="entry name" value="Homeodomain-like_sf"/>
</dbReference>
<dbReference type="PANTHER" id="PTHR43999">
    <property type="entry name" value="DNAJ HOMOLOG SUBFAMILY C MEMBER 2"/>
    <property type="match status" value="1"/>
</dbReference>
<dbReference type="AlphaFoldDB" id="A0A7J7LF04"/>
<proteinExistence type="predicted"/>
<protein>
    <recommendedName>
        <fullName evidence="3">Myb-like domain-containing protein</fullName>
    </recommendedName>
</protein>
<keyword evidence="2" id="KW-0812">Transmembrane</keyword>
<name>A0A7J7LF04_9MAGN</name>
<reference evidence="4 5" key="1">
    <citation type="journal article" date="2020" name="IScience">
        <title>Genome Sequencing of the Endangered Kingdonia uniflora (Circaeasteraceae, Ranunculales) Reveals Potential Mechanisms of Evolutionary Specialization.</title>
        <authorList>
            <person name="Sun Y."/>
            <person name="Deng T."/>
            <person name="Zhang A."/>
            <person name="Moore M.J."/>
            <person name="Landis J.B."/>
            <person name="Lin N."/>
            <person name="Zhang H."/>
            <person name="Zhang X."/>
            <person name="Huang J."/>
            <person name="Zhang X."/>
            <person name="Sun H."/>
            <person name="Wang H."/>
        </authorList>
    </citation>
    <scope>NUCLEOTIDE SEQUENCE [LARGE SCALE GENOMIC DNA]</scope>
    <source>
        <strain evidence="4">TB1705</strain>
        <tissue evidence="4">Leaf</tissue>
    </source>
</reference>
<dbReference type="CDD" id="cd00167">
    <property type="entry name" value="SANT"/>
    <property type="match status" value="1"/>
</dbReference>
<dbReference type="SUPFAM" id="SSF46689">
    <property type="entry name" value="Homeodomain-like"/>
    <property type="match status" value="1"/>
</dbReference>
<feature type="domain" description="Myb-like" evidence="3">
    <location>
        <begin position="246"/>
        <end position="300"/>
    </location>
</feature>
<feature type="transmembrane region" description="Helical" evidence="2">
    <location>
        <begin position="61"/>
        <end position="80"/>
    </location>
</feature>
<keyword evidence="2" id="KW-0472">Membrane</keyword>
<dbReference type="GO" id="GO:0030544">
    <property type="term" value="F:Hsp70 protein binding"/>
    <property type="evidence" value="ECO:0007669"/>
    <property type="project" value="InterPro"/>
</dbReference>
<dbReference type="Pfam" id="PF23082">
    <property type="entry name" value="Myb_DNA-binding_2"/>
    <property type="match status" value="1"/>
</dbReference>
<dbReference type="GO" id="GO:0043022">
    <property type="term" value="F:ribosome binding"/>
    <property type="evidence" value="ECO:0007669"/>
    <property type="project" value="InterPro"/>
</dbReference>
<dbReference type="InterPro" id="IPR044634">
    <property type="entry name" value="Zuotin/DnaJC2"/>
</dbReference>
<dbReference type="PANTHER" id="PTHR43999:SF3">
    <property type="entry name" value="TRANSCRIPTION FACTOR MAMYB"/>
    <property type="match status" value="1"/>
</dbReference>
<dbReference type="SMART" id="SM00717">
    <property type="entry name" value="SANT"/>
    <property type="match status" value="2"/>
</dbReference>
<dbReference type="GO" id="GO:0051083">
    <property type="term" value="P:'de novo' cotranslational protein folding"/>
    <property type="evidence" value="ECO:0007669"/>
    <property type="project" value="InterPro"/>
</dbReference>
<dbReference type="PROSITE" id="PS50090">
    <property type="entry name" value="MYB_LIKE"/>
    <property type="match status" value="1"/>
</dbReference>
<dbReference type="GO" id="GO:0005829">
    <property type="term" value="C:cytosol"/>
    <property type="evidence" value="ECO:0007669"/>
    <property type="project" value="TreeGrafter"/>
</dbReference>
<dbReference type="InterPro" id="IPR001005">
    <property type="entry name" value="SANT/Myb"/>
</dbReference>
<keyword evidence="2" id="KW-1133">Transmembrane helix</keyword>
<feature type="transmembrane region" description="Helical" evidence="2">
    <location>
        <begin position="35"/>
        <end position="54"/>
    </location>
</feature>
<dbReference type="Proteomes" id="UP000541444">
    <property type="component" value="Unassembled WGS sequence"/>
</dbReference>
<dbReference type="OrthoDB" id="10250354at2759"/>
<evidence type="ECO:0000259" key="3">
    <source>
        <dbReference type="PROSITE" id="PS50090"/>
    </source>
</evidence>
<accession>A0A7J7LF04</accession>
<dbReference type="Gene3D" id="1.10.10.60">
    <property type="entry name" value="Homeodomain-like"/>
    <property type="match status" value="2"/>
</dbReference>
<organism evidence="4 5">
    <name type="scientific">Kingdonia uniflora</name>
    <dbReference type="NCBI Taxonomy" id="39325"/>
    <lineage>
        <taxon>Eukaryota</taxon>
        <taxon>Viridiplantae</taxon>
        <taxon>Streptophyta</taxon>
        <taxon>Embryophyta</taxon>
        <taxon>Tracheophyta</taxon>
        <taxon>Spermatophyta</taxon>
        <taxon>Magnoliopsida</taxon>
        <taxon>Ranunculales</taxon>
        <taxon>Circaeasteraceae</taxon>
        <taxon>Kingdonia</taxon>
    </lineage>
</organism>
<sequence>MDYFDEESRPKFLFQSKFSSMPITPQKPQQINKTLTAICISTSTLLTLLSIFFLQSETPKFLTLWISLSLLIGPFAPISITGGDIRVGHGDLLPEPVDLDNGVLSDGLVEEPRKRRGKSKKPEELSMPMATQRVGVGGNGGTGEKRVSSEVKSNGSMGIIEEQEWGDVDLDLLKKQISKHPVGEPRRWELITKAFGGRHKLESVIKTAKSFSEKKLGDGDSFSQFLKQRKPLDKRAEASNGEVMDNEVRKESDWSSGEDIALLNALKVFPKDVAMRWDKIAAAVPGKTKACCMKRVSELKRDFRSSKA</sequence>
<dbReference type="FunFam" id="1.10.10.60:FF:000416">
    <property type="entry name" value="Myb family transcription factor"/>
    <property type="match status" value="1"/>
</dbReference>
<dbReference type="GO" id="GO:0006450">
    <property type="term" value="P:regulation of translational fidelity"/>
    <property type="evidence" value="ECO:0007669"/>
    <property type="project" value="InterPro"/>
</dbReference>
<gene>
    <name evidence="4" type="ORF">GIB67_036220</name>
</gene>
<comment type="caution">
    <text evidence="4">The sequence shown here is derived from an EMBL/GenBank/DDBJ whole genome shotgun (WGS) entry which is preliminary data.</text>
</comment>